<dbReference type="EMBL" id="CP042305">
    <property type="protein sequence ID" value="QDZ16347.1"/>
    <property type="molecule type" value="Genomic_DNA"/>
</dbReference>
<dbReference type="AlphaFoldDB" id="A0A5B8M735"/>
<dbReference type="InterPro" id="IPR050396">
    <property type="entry name" value="Glycosyltr_51/Transpeptidase"/>
</dbReference>
<evidence type="ECO:0000256" key="5">
    <source>
        <dbReference type="ARBA" id="ARBA00022801"/>
    </source>
</evidence>
<feature type="signal peptide" evidence="10">
    <location>
        <begin position="1"/>
        <end position="22"/>
    </location>
</feature>
<dbReference type="InterPro" id="IPR001460">
    <property type="entry name" value="PCN-bd_Tpept"/>
</dbReference>
<name>A0A5B8M735_9MICO</name>
<evidence type="ECO:0000256" key="9">
    <source>
        <dbReference type="SAM" id="MobiDB-lite"/>
    </source>
</evidence>
<keyword evidence="14" id="KW-1185">Reference proteome</keyword>
<dbReference type="SUPFAM" id="SSF56601">
    <property type="entry name" value="beta-lactamase/transpeptidase-like"/>
    <property type="match status" value="1"/>
</dbReference>
<dbReference type="Proteomes" id="UP000320216">
    <property type="component" value="Chromosome"/>
</dbReference>
<feature type="domain" description="Penicillin-binding protein transpeptidase" evidence="11">
    <location>
        <begin position="400"/>
        <end position="672"/>
    </location>
</feature>
<keyword evidence="3" id="KW-0328">Glycosyltransferase</keyword>
<dbReference type="OrthoDB" id="9766909at2"/>
<dbReference type="PANTHER" id="PTHR32282:SF33">
    <property type="entry name" value="PEPTIDOGLYCAN GLYCOSYLTRANSFERASE"/>
    <property type="match status" value="1"/>
</dbReference>
<evidence type="ECO:0000256" key="6">
    <source>
        <dbReference type="ARBA" id="ARBA00023268"/>
    </source>
</evidence>
<gene>
    <name evidence="13" type="ORF">FPZ11_17735</name>
</gene>
<feature type="chain" id="PRO_5039433504" evidence="10">
    <location>
        <begin position="23"/>
        <end position="782"/>
    </location>
</feature>
<dbReference type="KEGG" id="huw:FPZ11_17735"/>
<evidence type="ECO:0000256" key="8">
    <source>
        <dbReference type="ARBA" id="ARBA00049902"/>
    </source>
</evidence>
<comment type="catalytic activity">
    <reaction evidence="7">
        <text>Preferential cleavage: (Ac)2-L-Lys-D-Ala-|-D-Ala. Also transpeptidation of peptidyl-alanyl moieties that are N-acyl substituents of D-alanine.</text>
        <dbReference type="EC" id="3.4.16.4"/>
    </reaction>
</comment>
<evidence type="ECO:0000256" key="10">
    <source>
        <dbReference type="SAM" id="SignalP"/>
    </source>
</evidence>
<keyword evidence="5" id="KW-0378">Hydrolase</keyword>
<evidence type="ECO:0000313" key="14">
    <source>
        <dbReference type="Proteomes" id="UP000320216"/>
    </source>
</evidence>
<accession>A0A5B8M735</accession>
<keyword evidence="2" id="KW-0645">Protease</keyword>
<sequence length="782" mass="82471">MTTSPIKALGAFAGFVAMSAIAAVLVVSAVTPALAVTSLAVSNTAGAFDGLPDYLAPQPLDQTTTFYAKQGSAEVAIATFYAQNREDVAWDAISQSVKDAAVATEDPRFYSEGGIDLMGTVRGALSTASDNGVQGGSSITQQYVKNILVQRCEQDDAVDPTAAADVQQKQQDKFEACYRDATGVTIQRKVQEIRYAIGLDKRYSKNDILLSYLNIVGFGGQVYGVEAAAEYYFDMTAAKLTLPQAATLVAILNNPNYLRIDDQSIKPDDNALDNTAKNGYAAAKERRDYVLERMLVNHKISKPEYTAAVATKVEPHITPKPSGCTSAVKYDAGFFCDYVQRTLLQNPAFGKTAEERQSLFQHGGLKVYTTLNLGLQNTAQSALSSYIPPTYGGLDLGGANVSMEVGTGRIVTMVENKQFNDTDSAPVGTTSLNYTTDYAYGGSNGFQTGSSFKAFDLVAWLESGHHLYDTINANVHSFPESQFATCGDGFGNVTWNVANDESSEGGYMSVLQATEASVNTAFAMMATKLNLCDISKAATSLGAHSANPAPAPDGNPWTINPPMVIGTNYIAPLSMAQAYAGIANGGVSCTPVAIDSAVDSDGKALPVPKTQCTQAIPKNVAATVTWALEHVLTDGTATGANPWDGEPIMGKTGTTDYAHENWLVTSTPKVAQATWVGLISGSTDMHYVYFKGIQGNNVKFNIVKTIQTALDQTYRGGAFPAPDQKLIGSYSPPVAPKTTTPSKGQNGNGGTSTGTATNGNSTPGKNNGPGGTGANPPTQGNR</sequence>
<evidence type="ECO:0000256" key="3">
    <source>
        <dbReference type="ARBA" id="ARBA00022676"/>
    </source>
</evidence>
<reference evidence="13 14" key="1">
    <citation type="submission" date="2019-07" db="EMBL/GenBank/DDBJ databases">
        <title>Full genome sequence of Humibacter sp. WJ7-1.</title>
        <authorList>
            <person name="Im W.-T."/>
        </authorList>
    </citation>
    <scope>NUCLEOTIDE SEQUENCE [LARGE SCALE GENOMIC DNA]</scope>
    <source>
        <strain evidence="13 14">WJ7-1</strain>
    </source>
</reference>
<organism evidence="13 14">
    <name type="scientific">Humibacter ginsenosidimutans</name>
    <dbReference type="NCBI Taxonomy" id="2599293"/>
    <lineage>
        <taxon>Bacteria</taxon>
        <taxon>Bacillati</taxon>
        <taxon>Actinomycetota</taxon>
        <taxon>Actinomycetes</taxon>
        <taxon>Micrococcales</taxon>
        <taxon>Microbacteriaceae</taxon>
        <taxon>Humibacter</taxon>
    </lineage>
</organism>
<dbReference type="GO" id="GO:0008658">
    <property type="term" value="F:penicillin binding"/>
    <property type="evidence" value="ECO:0007669"/>
    <property type="project" value="InterPro"/>
</dbReference>
<dbReference type="Gene3D" id="1.10.3810.10">
    <property type="entry name" value="Biosynthetic peptidoglycan transglycosylase-like"/>
    <property type="match status" value="1"/>
</dbReference>
<keyword evidence="1" id="KW-0121">Carboxypeptidase</keyword>
<dbReference type="PANTHER" id="PTHR32282">
    <property type="entry name" value="BINDING PROTEIN TRANSPEPTIDASE, PUTATIVE-RELATED"/>
    <property type="match status" value="1"/>
</dbReference>
<keyword evidence="6" id="KW-0511">Multifunctional enzyme</keyword>
<dbReference type="Pfam" id="PF00912">
    <property type="entry name" value="Transgly"/>
    <property type="match status" value="1"/>
</dbReference>
<feature type="compositionally biased region" description="Low complexity" evidence="9">
    <location>
        <begin position="753"/>
        <end position="766"/>
    </location>
</feature>
<dbReference type="InterPro" id="IPR023346">
    <property type="entry name" value="Lysozyme-like_dom_sf"/>
</dbReference>
<feature type="region of interest" description="Disordered" evidence="9">
    <location>
        <begin position="724"/>
        <end position="782"/>
    </location>
</feature>
<dbReference type="SUPFAM" id="SSF53955">
    <property type="entry name" value="Lysozyme-like"/>
    <property type="match status" value="1"/>
</dbReference>
<dbReference type="Gene3D" id="3.40.710.10">
    <property type="entry name" value="DD-peptidase/beta-lactamase superfamily"/>
    <property type="match status" value="1"/>
</dbReference>
<dbReference type="GO" id="GO:0009002">
    <property type="term" value="F:serine-type D-Ala-D-Ala carboxypeptidase activity"/>
    <property type="evidence" value="ECO:0007669"/>
    <property type="project" value="UniProtKB-EC"/>
</dbReference>
<protein>
    <submittedName>
        <fullName evidence="13">Penicillin-binding protein</fullName>
    </submittedName>
</protein>
<evidence type="ECO:0000259" key="12">
    <source>
        <dbReference type="Pfam" id="PF00912"/>
    </source>
</evidence>
<dbReference type="Pfam" id="PF00905">
    <property type="entry name" value="Transpeptidase"/>
    <property type="match status" value="1"/>
</dbReference>
<evidence type="ECO:0000256" key="1">
    <source>
        <dbReference type="ARBA" id="ARBA00022645"/>
    </source>
</evidence>
<dbReference type="RefSeq" id="WP_146322351.1">
    <property type="nucleotide sequence ID" value="NZ_CP042305.1"/>
</dbReference>
<dbReference type="InterPro" id="IPR012338">
    <property type="entry name" value="Beta-lactam/transpept-like"/>
</dbReference>
<evidence type="ECO:0000256" key="7">
    <source>
        <dbReference type="ARBA" id="ARBA00034000"/>
    </source>
</evidence>
<proteinExistence type="predicted"/>
<dbReference type="InterPro" id="IPR001264">
    <property type="entry name" value="Glyco_trans_51"/>
</dbReference>
<dbReference type="InterPro" id="IPR036950">
    <property type="entry name" value="PBP_transglycosylase"/>
</dbReference>
<evidence type="ECO:0000259" key="11">
    <source>
        <dbReference type="Pfam" id="PF00905"/>
    </source>
</evidence>
<keyword evidence="10" id="KW-0732">Signal</keyword>
<dbReference type="GO" id="GO:0008955">
    <property type="term" value="F:peptidoglycan glycosyltransferase activity"/>
    <property type="evidence" value="ECO:0007669"/>
    <property type="project" value="UniProtKB-EC"/>
</dbReference>
<feature type="domain" description="Glycosyl transferase family 51" evidence="12">
    <location>
        <begin position="77"/>
        <end position="294"/>
    </location>
</feature>
<keyword evidence="4" id="KW-0808">Transferase</keyword>
<evidence type="ECO:0000313" key="13">
    <source>
        <dbReference type="EMBL" id="QDZ16347.1"/>
    </source>
</evidence>
<comment type="catalytic activity">
    <reaction evidence="8">
        <text>[GlcNAc-(1-&gt;4)-Mur2Ac(oyl-L-Ala-gamma-D-Glu-L-Lys-D-Ala-D-Ala)](n)-di-trans,octa-cis-undecaprenyl diphosphate + beta-D-GlcNAc-(1-&gt;4)-Mur2Ac(oyl-L-Ala-gamma-D-Glu-L-Lys-D-Ala-D-Ala)-di-trans,octa-cis-undecaprenyl diphosphate = [GlcNAc-(1-&gt;4)-Mur2Ac(oyl-L-Ala-gamma-D-Glu-L-Lys-D-Ala-D-Ala)](n+1)-di-trans,octa-cis-undecaprenyl diphosphate + di-trans,octa-cis-undecaprenyl diphosphate + H(+)</text>
        <dbReference type="Rhea" id="RHEA:23708"/>
        <dbReference type="Rhea" id="RHEA-COMP:9602"/>
        <dbReference type="Rhea" id="RHEA-COMP:9603"/>
        <dbReference type="ChEBI" id="CHEBI:15378"/>
        <dbReference type="ChEBI" id="CHEBI:58405"/>
        <dbReference type="ChEBI" id="CHEBI:60033"/>
        <dbReference type="ChEBI" id="CHEBI:78435"/>
        <dbReference type="EC" id="2.4.99.28"/>
    </reaction>
</comment>
<dbReference type="GO" id="GO:0030288">
    <property type="term" value="C:outer membrane-bounded periplasmic space"/>
    <property type="evidence" value="ECO:0007669"/>
    <property type="project" value="TreeGrafter"/>
</dbReference>
<dbReference type="GO" id="GO:0006508">
    <property type="term" value="P:proteolysis"/>
    <property type="evidence" value="ECO:0007669"/>
    <property type="project" value="UniProtKB-KW"/>
</dbReference>
<dbReference type="GO" id="GO:0009252">
    <property type="term" value="P:peptidoglycan biosynthetic process"/>
    <property type="evidence" value="ECO:0007669"/>
    <property type="project" value="TreeGrafter"/>
</dbReference>
<evidence type="ECO:0000256" key="2">
    <source>
        <dbReference type="ARBA" id="ARBA00022670"/>
    </source>
</evidence>
<evidence type="ECO:0000256" key="4">
    <source>
        <dbReference type="ARBA" id="ARBA00022679"/>
    </source>
</evidence>